<dbReference type="GO" id="GO:0008237">
    <property type="term" value="F:metallopeptidase activity"/>
    <property type="evidence" value="ECO:0007669"/>
    <property type="project" value="TreeGrafter"/>
</dbReference>
<dbReference type="GO" id="GO:0005634">
    <property type="term" value="C:nucleus"/>
    <property type="evidence" value="ECO:0007669"/>
    <property type="project" value="TreeGrafter"/>
</dbReference>
<keyword evidence="3" id="KW-0862">Zinc</keyword>
<keyword evidence="1" id="KW-0479">Metal-binding</keyword>
<organism evidence="8 9">
    <name type="scientific">Armillaria novae-zelandiae</name>
    <dbReference type="NCBI Taxonomy" id="153914"/>
    <lineage>
        <taxon>Eukaryota</taxon>
        <taxon>Fungi</taxon>
        <taxon>Dikarya</taxon>
        <taxon>Basidiomycota</taxon>
        <taxon>Agaricomycotina</taxon>
        <taxon>Agaricomycetes</taxon>
        <taxon>Agaricomycetidae</taxon>
        <taxon>Agaricales</taxon>
        <taxon>Marasmiineae</taxon>
        <taxon>Physalacriaceae</taxon>
        <taxon>Armillaria</taxon>
    </lineage>
</organism>
<feature type="domain" description="RanBP2-type" evidence="6">
    <location>
        <begin position="302"/>
        <end position="331"/>
    </location>
</feature>
<feature type="domain" description="WLM" evidence="7">
    <location>
        <begin position="1"/>
        <end position="219"/>
    </location>
</feature>
<evidence type="ECO:0000256" key="3">
    <source>
        <dbReference type="ARBA" id="ARBA00022833"/>
    </source>
</evidence>
<name>A0AA39PCP7_9AGAR</name>
<dbReference type="InterPro" id="IPR036443">
    <property type="entry name" value="Znf_RanBP2_sf"/>
</dbReference>
<keyword evidence="2 4" id="KW-0863">Zinc-finger</keyword>
<dbReference type="EMBL" id="JAUEPR010000008">
    <property type="protein sequence ID" value="KAK0481802.1"/>
    <property type="molecule type" value="Genomic_DNA"/>
</dbReference>
<gene>
    <name evidence="8" type="ORF">IW261DRAFT_1102936</name>
</gene>
<dbReference type="GO" id="GO:0008270">
    <property type="term" value="F:zinc ion binding"/>
    <property type="evidence" value="ECO:0007669"/>
    <property type="project" value="UniProtKB-KW"/>
</dbReference>
<feature type="compositionally biased region" description="Low complexity" evidence="5">
    <location>
        <begin position="274"/>
        <end position="292"/>
    </location>
</feature>
<accession>A0AA39PCP7</accession>
<proteinExistence type="predicted"/>
<dbReference type="AlphaFoldDB" id="A0AA39PCP7"/>
<dbReference type="PANTHER" id="PTHR46622">
    <property type="entry name" value="DNA-DEPENDENT METALLOPROTEASE WSS1"/>
    <property type="match status" value="1"/>
</dbReference>
<dbReference type="PROSITE" id="PS51397">
    <property type="entry name" value="WLM"/>
    <property type="match status" value="1"/>
</dbReference>
<dbReference type="SMART" id="SM00547">
    <property type="entry name" value="ZnF_RBZ"/>
    <property type="match status" value="1"/>
</dbReference>
<evidence type="ECO:0000259" key="7">
    <source>
        <dbReference type="PROSITE" id="PS51397"/>
    </source>
</evidence>
<dbReference type="Pfam" id="PF08325">
    <property type="entry name" value="WLM"/>
    <property type="match status" value="1"/>
</dbReference>
<evidence type="ECO:0000256" key="4">
    <source>
        <dbReference type="PROSITE-ProRule" id="PRU00322"/>
    </source>
</evidence>
<dbReference type="PROSITE" id="PS01358">
    <property type="entry name" value="ZF_RANBP2_1"/>
    <property type="match status" value="1"/>
</dbReference>
<evidence type="ECO:0000256" key="1">
    <source>
        <dbReference type="ARBA" id="ARBA00022723"/>
    </source>
</evidence>
<dbReference type="PANTHER" id="PTHR46622:SF1">
    <property type="entry name" value="DNA-DEPENDENT METALLOPROTEASE WSS1"/>
    <property type="match status" value="1"/>
</dbReference>
<dbReference type="InterPro" id="IPR013536">
    <property type="entry name" value="WLM_dom"/>
</dbReference>
<reference evidence="8" key="1">
    <citation type="submission" date="2023-06" db="EMBL/GenBank/DDBJ databases">
        <authorList>
            <consortium name="Lawrence Berkeley National Laboratory"/>
            <person name="Ahrendt S."/>
            <person name="Sahu N."/>
            <person name="Indic B."/>
            <person name="Wong-Bajracharya J."/>
            <person name="Merenyi Z."/>
            <person name="Ke H.-M."/>
            <person name="Monk M."/>
            <person name="Kocsube S."/>
            <person name="Drula E."/>
            <person name="Lipzen A."/>
            <person name="Balint B."/>
            <person name="Henrissat B."/>
            <person name="Andreopoulos B."/>
            <person name="Martin F.M."/>
            <person name="Harder C.B."/>
            <person name="Rigling D."/>
            <person name="Ford K.L."/>
            <person name="Foster G.D."/>
            <person name="Pangilinan J."/>
            <person name="Papanicolaou A."/>
            <person name="Barry K."/>
            <person name="LaButti K."/>
            <person name="Viragh M."/>
            <person name="Koriabine M."/>
            <person name="Yan M."/>
            <person name="Riley R."/>
            <person name="Champramary S."/>
            <person name="Plett K.L."/>
            <person name="Tsai I.J."/>
            <person name="Slot J."/>
            <person name="Sipos G."/>
            <person name="Plett J."/>
            <person name="Nagy L.G."/>
            <person name="Grigoriev I.V."/>
        </authorList>
    </citation>
    <scope>NUCLEOTIDE SEQUENCE</scope>
    <source>
        <strain evidence="8">ICMP 16352</strain>
    </source>
</reference>
<evidence type="ECO:0000313" key="9">
    <source>
        <dbReference type="Proteomes" id="UP001175227"/>
    </source>
</evidence>
<evidence type="ECO:0000259" key="6">
    <source>
        <dbReference type="PROSITE" id="PS50199"/>
    </source>
</evidence>
<keyword evidence="9" id="KW-1185">Reference proteome</keyword>
<dbReference type="PROSITE" id="PS50199">
    <property type="entry name" value="ZF_RANBP2_2"/>
    <property type="match status" value="1"/>
</dbReference>
<evidence type="ECO:0000256" key="2">
    <source>
        <dbReference type="ARBA" id="ARBA00022771"/>
    </source>
</evidence>
<feature type="region of interest" description="Disordered" evidence="5">
    <location>
        <begin position="261"/>
        <end position="298"/>
    </location>
</feature>
<feature type="compositionally biased region" description="Gly residues" evidence="5">
    <location>
        <begin position="186"/>
        <end position="197"/>
    </location>
</feature>
<feature type="region of interest" description="Disordered" evidence="5">
    <location>
        <begin position="178"/>
        <end position="202"/>
    </location>
</feature>
<dbReference type="Proteomes" id="UP001175227">
    <property type="component" value="Unassembled WGS sequence"/>
</dbReference>
<evidence type="ECO:0000313" key="8">
    <source>
        <dbReference type="EMBL" id="KAK0481802.1"/>
    </source>
</evidence>
<dbReference type="SUPFAM" id="SSF90209">
    <property type="entry name" value="Ran binding protein zinc finger-like"/>
    <property type="match status" value="1"/>
</dbReference>
<dbReference type="GO" id="GO:0006281">
    <property type="term" value="P:DNA repair"/>
    <property type="evidence" value="ECO:0007669"/>
    <property type="project" value="TreeGrafter"/>
</dbReference>
<sequence length="361" mass="39512">MSTDILIKSFTHLTGRPKADQGMQMLRKVASMVKPIMRTHQWILPTLAEFFPDQSNLLGALASFVDTLNNAKIPAGMNVNMGQKILLRLRPAYSPESFLDIEEVVQTMLHELAHNVHGPHDDQFYKFLSGLQDEYERLVRTGYAGEGFFSKGHRLGGDISRNVPQYMSRAKALEAAEKRRRASQVLGGGGRRVGAGSSGMRNGKSLRELAAMAAEQRAHDEKACGLGTRAEREAEKAAKESVVIDLTGDDYDEGWDPAVIIVSDSREPGPSKRPIPTRNRPSSSSPRESSSSVEHRSTGFTKSDQWSCAACTLLNAPMALQCDACLTPRASDGWTCLACGQGGMAHDLWMCSFCGQIKTHS</sequence>
<dbReference type="InterPro" id="IPR053000">
    <property type="entry name" value="WSS1-like_metalloprotease"/>
</dbReference>
<comment type="caution">
    <text evidence="8">The sequence shown here is derived from an EMBL/GenBank/DDBJ whole genome shotgun (WGS) entry which is preliminary data.</text>
</comment>
<evidence type="ECO:0000256" key="5">
    <source>
        <dbReference type="SAM" id="MobiDB-lite"/>
    </source>
</evidence>
<dbReference type="Gene3D" id="2.30.30.380">
    <property type="entry name" value="Zn-finger domain of Sec23/24"/>
    <property type="match status" value="1"/>
</dbReference>
<dbReference type="InterPro" id="IPR001876">
    <property type="entry name" value="Znf_RanBP2"/>
</dbReference>
<protein>
    <submittedName>
        <fullName evidence="8">WLM domain-containing protein</fullName>
    </submittedName>
</protein>